<evidence type="ECO:0000313" key="5">
    <source>
        <dbReference type="Proteomes" id="UP001317742"/>
    </source>
</evidence>
<evidence type="ECO:0000256" key="1">
    <source>
        <dbReference type="ARBA" id="ARBA00010634"/>
    </source>
</evidence>
<accession>A0ABM8B3X9</accession>
<organism evidence="4 5">
    <name type="scientific">Pseudodesulfovibrio nedwellii</name>
    <dbReference type="NCBI Taxonomy" id="2973072"/>
    <lineage>
        <taxon>Bacteria</taxon>
        <taxon>Pseudomonadati</taxon>
        <taxon>Thermodesulfobacteriota</taxon>
        <taxon>Desulfovibrionia</taxon>
        <taxon>Desulfovibrionales</taxon>
        <taxon>Desulfovibrionaceae</taxon>
    </lineage>
</organism>
<feature type="signal peptide" evidence="3">
    <location>
        <begin position="1"/>
        <end position="25"/>
    </location>
</feature>
<feature type="chain" id="PRO_5046059892" evidence="3">
    <location>
        <begin position="26"/>
        <end position="267"/>
    </location>
</feature>
<dbReference type="InterPro" id="IPR007428">
    <property type="entry name" value="MlaA"/>
</dbReference>
<dbReference type="RefSeq" id="WP_281761023.1">
    <property type="nucleotide sequence ID" value="NZ_AP026709.1"/>
</dbReference>
<reference evidence="4 5" key="1">
    <citation type="submission" date="2022-08" db="EMBL/GenBank/DDBJ databases">
        <title>Genome Sequence of the sulphate-reducing bacterium, Pseudodesulfovibrio sp. SYK.</title>
        <authorList>
            <person name="Kondo R."/>
            <person name="Kataoka T."/>
        </authorList>
    </citation>
    <scope>NUCLEOTIDE SEQUENCE [LARGE SCALE GENOMIC DNA]</scope>
    <source>
        <strain evidence="4 5">SYK</strain>
    </source>
</reference>
<dbReference type="PRINTS" id="PR01805">
    <property type="entry name" value="VACJLIPOPROT"/>
</dbReference>
<dbReference type="Pfam" id="PF04333">
    <property type="entry name" value="MlaA"/>
    <property type="match status" value="1"/>
</dbReference>
<keyword evidence="5" id="KW-1185">Reference proteome</keyword>
<proteinExistence type="inferred from homology"/>
<protein>
    <submittedName>
        <fullName evidence="4">ABC transporter</fullName>
    </submittedName>
</protein>
<sequence>MMRPTAVLQCILVFALLSFLGACGAATTTHIEPALDLPVSKFQTTANHWPEARQHDLKFMEVYDPWEPMNRHLYNFNAGFDEHFMLPVTSGYEAVLPSPVRSGVSNFIQNVNELPTLVNCMLQGKIEKSAITSSRFLINSTLGIAGIMDLASENPNYALQKEDFGQTLGVWGFGDGPYFVMPIFGPSNVRDTVGFGGDFMLVLIQMKHMYRLLGVNNPQTVGYAELAIRALNRRSNTAFRYHETGSPFEYEMIRFIYTKKRELDIQH</sequence>
<comment type="similarity">
    <text evidence="1">Belongs to the MlaA family.</text>
</comment>
<name>A0ABM8B3X9_9BACT</name>
<gene>
    <name evidence="4" type="ORF">SYK_28870</name>
</gene>
<evidence type="ECO:0000256" key="3">
    <source>
        <dbReference type="SAM" id="SignalP"/>
    </source>
</evidence>
<dbReference type="PANTHER" id="PTHR30035">
    <property type="entry name" value="LIPOPROTEIN VACJ-RELATED"/>
    <property type="match status" value="1"/>
</dbReference>
<dbReference type="EMBL" id="AP026709">
    <property type="protein sequence ID" value="BDQ38527.1"/>
    <property type="molecule type" value="Genomic_DNA"/>
</dbReference>
<dbReference type="PROSITE" id="PS51257">
    <property type="entry name" value="PROKAR_LIPOPROTEIN"/>
    <property type="match status" value="1"/>
</dbReference>
<dbReference type="PANTHER" id="PTHR30035:SF3">
    <property type="entry name" value="INTERMEMBRANE PHOSPHOLIPID TRANSPORT SYSTEM LIPOPROTEIN MLAA"/>
    <property type="match status" value="1"/>
</dbReference>
<evidence type="ECO:0000313" key="4">
    <source>
        <dbReference type="EMBL" id="BDQ38527.1"/>
    </source>
</evidence>
<dbReference type="Proteomes" id="UP001317742">
    <property type="component" value="Chromosome"/>
</dbReference>
<evidence type="ECO:0000256" key="2">
    <source>
        <dbReference type="ARBA" id="ARBA00022729"/>
    </source>
</evidence>
<keyword evidence="2 3" id="KW-0732">Signal</keyword>